<feature type="repeat" description="PPR" evidence="3">
    <location>
        <begin position="289"/>
        <end position="323"/>
    </location>
</feature>
<evidence type="ECO:0000313" key="9">
    <source>
        <dbReference type="RefSeq" id="XP_020100846.1"/>
    </source>
</evidence>
<dbReference type="InterPro" id="IPR046848">
    <property type="entry name" value="E_motif"/>
</dbReference>
<feature type="repeat" description="PPR" evidence="3">
    <location>
        <begin position="95"/>
        <end position="129"/>
    </location>
</feature>
<dbReference type="GeneID" id="109718828"/>
<dbReference type="InterPro" id="IPR046960">
    <property type="entry name" value="PPR_At4g14850-like_plant"/>
</dbReference>
<keyword evidence="2" id="KW-0809">Transit peptide</keyword>
<evidence type="ECO:0000313" key="8">
    <source>
        <dbReference type="RefSeq" id="XP_020100845.1"/>
    </source>
</evidence>
<dbReference type="Pfam" id="PF01535">
    <property type="entry name" value="PPR"/>
    <property type="match status" value="3"/>
</dbReference>
<feature type="repeat" description="PPR" evidence="3">
    <location>
        <begin position="390"/>
        <end position="424"/>
    </location>
</feature>
<evidence type="ECO:0000313" key="7">
    <source>
        <dbReference type="RefSeq" id="XP_020100844.1"/>
    </source>
</evidence>
<gene>
    <name evidence="7 8 9" type="primary">LOC109718828</name>
</gene>
<proteinExistence type="predicted"/>
<dbReference type="Pfam" id="PF12854">
    <property type="entry name" value="PPR_1"/>
    <property type="match status" value="1"/>
</dbReference>
<feature type="domain" description="DYW" evidence="5">
    <location>
        <begin position="605"/>
        <end position="697"/>
    </location>
</feature>
<organism evidence="7">
    <name type="scientific">Ananas comosus</name>
    <name type="common">Pineapple</name>
    <name type="synonym">Ananas ananas</name>
    <dbReference type="NCBI Taxonomy" id="4615"/>
    <lineage>
        <taxon>Eukaryota</taxon>
        <taxon>Viridiplantae</taxon>
        <taxon>Streptophyta</taxon>
        <taxon>Embryophyta</taxon>
        <taxon>Tracheophyta</taxon>
        <taxon>Spermatophyta</taxon>
        <taxon>Magnoliopsida</taxon>
        <taxon>Liliopsida</taxon>
        <taxon>Poales</taxon>
        <taxon>Bromeliaceae</taxon>
        <taxon>Bromelioideae</taxon>
        <taxon>Ananas</taxon>
    </lineage>
</organism>
<dbReference type="AlphaFoldDB" id="A0A6P5FXT9"/>
<evidence type="ECO:0000256" key="4">
    <source>
        <dbReference type="SAM" id="MobiDB-lite"/>
    </source>
</evidence>
<dbReference type="InterPro" id="IPR002885">
    <property type="entry name" value="PPR_rpt"/>
</dbReference>
<dbReference type="RefSeq" id="XP_020100846.1">
    <property type="nucleotide sequence ID" value="XM_020245257.1"/>
</dbReference>
<feature type="compositionally biased region" description="Polar residues" evidence="4">
    <location>
        <begin position="24"/>
        <end position="34"/>
    </location>
</feature>
<dbReference type="FunFam" id="1.25.40.10:FF:000366">
    <property type="entry name" value="Pentatricopeptide (PPR) repeat-containing protein"/>
    <property type="match status" value="1"/>
</dbReference>
<dbReference type="InterPro" id="IPR011990">
    <property type="entry name" value="TPR-like_helical_dom_sf"/>
</dbReference>
<keyword evidence="1" id="KW-0677">Repeat</keyword>
<dbReference type="NCBIfam" id="TIGR00756">
    <property type="entry name" value="PPR"/>
    <property type="match status" value="8"/>
</dbReference>
<dbReference type="RefSeq" id="XP_020100845.1">
    <property type="nucleotide sequence ID" value="XM_020245256.1"/>
</dbReference>
<dbReference type="GO" id="GO:0009451">
    <property type="term" value="P:RNA modification"/>
    <property type="evidence" value="ECO:0007669"/>
    <property type="project" value="InterPro"/>
</dbReference>
<dbReference type="PROSITE" id="PS51375">
    <property type="entry name" value="PPR"/>
    <property type="match status" value="6"/>
</dbReference>
<name>A0A6P5FXT9_ANACO</name>
<dbReference type="Gene3D" id="1.25.40.10">
    <property type="entry name" value="Tetratricopeptide repeat domain"/>
    <property type="match status" value="5"/>
</dbReference>
<dbReference type="InterPro" id="IPR046849">
    <property type="entry name" value="E2_motif"/>
</dbReference>
<reference evidence="7 8" key="2">
    <citation type="submission" date="2025-04" db="UniProtKB">
        <authorList>
            <consortium name="RefSeq"/>
        </authorList>
    </citation>
    <scope>IDENTIFICATION</scope>
    <source>
        <tissue evidence="7 8">Leaf</tissue>
    </source>
</reference>
<dbReference type="GO" id="GO:0048731">
    <property type="term" value="P:system development"/>
    <property type="evidence" value="ECO:0007669"/>
    <property type="project" value="UniProtKB-ARBA"/>
</dbReference>
<dbReference type="Pfam" id="PF14432">
    <property type="entry name" value="DYW_deaminase"/>
    <property type="match status" value="1"/>
</dbReference>
<dbReference type="FunFam" id="1.25.40.10:FF:000382">
    <property type="entry name" value="Pentatricopeptide repeat-containing protein"/>
    <property type="match status" value="1"/>
</dbReference>
<dbReference type="FunFam" id="1.25.40.10:FF:000125">
    <property type="entry name" value="Pentatricopeptide repeat-containing protein"/>
    <property type="match status" value="1"/>
</dbReference>
<dbReference type="FunFam" id="1.25.40.10:FF:000031">
    <property type="entry name" value="Pentatricopeptide repeat-containing protein mitochondrial"/>
    <property type="match status" value="1"/>
</dbReference>
<keyword evidence="6" id="KW-1185">Reference proteome</keyword>
<dbReference type="Pfam" id="PF13041">
    <property type="entry name" value="PPR_2"/>
    <property type="match status" value="4"/>
</dbReference>
<feature type="repeat" description="PPR" evidence="3">
    <location>
        <begin position="157"/>
        <end position="187"/>
    </location>
</feature>
<dbReference type="Pfam" id="PF20431">
    <property type="entry name" value="E_motif"/>
    <property type="match status" value="1"/>
</dbReference>
<dbReference type="PANTHER" id="PTHR47926:SF533">
    <property type="entry name" value="DYW DOMAIN-CONTAINING PROTEIN"/>
    <property type="match status" value="1"/>
</dbReference>
<evidence type="ECO:0000256" key="1">
    <source>
        <dbReference type="ARBA" id="ARBA00022737"/>
    </source>
</evidence>
<reference evidence="6" key="1">
    <citation type="journal article" date="2015" name="Nat. Genet.">
        <title>The pineapple genome and the evolution of CAM photosynthesis.</title>
        <authorList>
            <person name="Ming R."/>
            <person name="VanBuren R."/>
            <person name="Wai C.M."/>
            <person name="Tang H."/>
            <person name="Schatz M.C."/>
            <person name="Bowers J.E."/>
            <person name="Lyons E."/>
            <person name="Wang M.L."/>
            <person name="Chen J."/>
            <person name="Biggers E."/>
            <person name="Zhang J."/>
            <person name="Huang L."/>
            <person name="Zhang L."/>
            <person name="Miao W."/>
            <person name="Zhang J."/>
            <person name="Ye Z."/>
            <person name="Miao C."/>
            <person name="Lin Z."/>
            <person name="Wang H."/>
            <person name="Zhou H."/>
            <person name="Yim W.C."/>
            <person name="Priest H.D."/>
            <person name="Zheng C."/>
            <person name="Woodhouse M."/>
            <person name="Edger P.P."/>
            <person name="Guyot R."/>
            <person name="Guo H.B."/>
            <person name="Guo H."/>
            <person name="Zheng G."/>
            <person name="Singh R."/>
            <person name="Sharma A."/>
            <person name="Min X."/>
            <person name="Zheng Y."/>
            <person name="Lee H."/>
            <person name="Gurtowski J."/>
            <person name="Sedlazeck F.J."/>
            <person name="Harkess A."/>
            <person name="McKain M.R."/>
            <person name="Liao Z."/>
            <person name="Fang J."/>
            <person name="Liu J."/>
            <person name="Zhang X."/>
            <person name="Zhang Q."/>
            <person name="Hu W."/>
            <person name="Qin Y."/>
            <person name="Wang K."/>
            <person name="Chen L.Y."/>
            <person name="Shirley N."/>
            <person name="Lin Y.R."/>
            <person name="Liu L.Y."/>
            <person name="Hernandez A.G."/>
            <person name="Wright C.L."/>
            <person name="Bulone V."/>
            <person name="Tuskan G.A."/>
            <person name="Heath K."/>
            <person name="Zee F."/>
            <person name="Moore P.H."/>
            <person name="Sunkar R."/>
            <person name="Leebens-Mack J.H."/>
            <person name="Mockler T."/>
            <person name="Bennetzen J.L."/>
            <person name="Freeling M."/>
            <person name="Sankoff D."/>
            <person name="Paterson A.H."/>
            <person name="Zhu X."/>
            <person name="Yang X."/>
            <person name="Smith J.A."/>
            <person name="Cushman J.C."/>
            <person name="Paull R.E."/>
            <person name="Yu Q."/>
        </authorList>
    </citation>
    <scope>NUCLEOTIDE SEQUENCE [LARGE SCALE GENOMIC DNA]</scope>
    <source>
        <strain evidence="6">cv. F153</strain>
    </source>
</reference>
<feature type="repeat" description="PPR" evidence="3">
    <location>
        <begin position="188"/>
        <end position="222"/>
    </location>
</feature>
<dbReference type="Proteomes" id="UP000515123">
    <property type="component" value="Linkage group 12"/>
</dbReference>
<evidence type="ECO:0000256" key="3">
    <source>
        <dbReference type="PROSITE-ProRule" id="PRU00708"/>
    </source>
</evidence>
<dbReference type="RefSeq" id="XP_020100844.1">
    <property type="nucleotide sequence ID" value="XM_020245255.1"/>
</dbReference>
<evidence type="ECO:0000259" key="5">
    <source>
        <dbReference type="Pfam" id="PF14432"/>
    </source>
</evidence>
<feature type="region of interest" description="Disordered" evidence="4">
    <location>
        <begin position="1"/>
        <end position="34"/>
    </location>
</feature>
<dbReference type="InterPro" id="IPR032867">
    <property type="entry name" value="DYW_dom"/>
</dbReference>
<dbReference type="GO" id="GO:0003723">
    <property type="term" value="F:RNA binding"/>
    <property type="evidence" value="ECO:0007669"/>
    <property type="project" value="InterPro"/>
</dbReference>
<accession>A0A6P5FXT9</accession>
<dbReference type="GO" id="GO:0008270">
    <property type="term" value="F:zinc ion binding"/>
    <property type="evidence" value="ECO:0007669"/>
    <property type="project" value="InterPro"/>
</dbReference>
<evidence type="ECO:0000256" key="2">
    <source>
        <dbReference type="ARBA" id="ARBA00022946"/>
    </source>
</evidence>
<sequence>MRRFPSLISNPKRHPSPLLPPITPSKTSNPLTPNNSPKLVLFRILRDRPIDEARRVFDQIPSPDTQLFTMMVGGYSRAGRVGDAFRLFDEMPTRDVASWNCMIKACIDCGDVERARKLFDEMPERNVISWTTVLNGLAQVGRVDEAEEMFRKMPHRDTAAWNAMISGYCTNGRFVDARLLFEKMPQPNVVSWTAMIGGYDQNGESEKALSLFHQMCRSGIKPSSSTFACVLTACANASDLVLGTQLHTHIKKIGYLSDTYVSTSLVTLYANCKEIENSRKLFDESGDRNVVSWTALVTAYGLQGRHEEALGEFNKMVEFGIRPNQSTFTSALNSCCGLEALDRGKKIHMCTIKLGLELDVFVGNSLIVMYSKCGNVDAGLTVFNSMMRRNLVTWNSIIVGCAQNGYASLALKIFNDMSYYHIQPDEITYIGILTACSHARFLNKGKYFFQLVKEDTSVEVKLEHYACMVDLLGRCGNLEEAEDFIRSMPMKPNVTIWLVLLSACRVYSNVEVARRASKEIFDLDPHNSAAYVLMSNIYASNSRWNDVLQTRVMMRFRGVVKLPGFSWITIRESRHEFVCGDRSHPMAKEIYKKLDWLKGRLKEYGYVYDKRFVLHDVDDEQKETVLSYHSEKLAISFGLLSTVEGSTIRVMKNLRVCGDCHSAIKLISVVVGREIVLRDSTRFHHFKNGSCSCGDYWN</sequence>
<dbReference type="OrthoDB" id="185373at2759"/>
<feature type="repeat" description="PPR" evidence="3">
    <location>
        <begin position="64"/>
        <end position="94"/>
    </location>
</feature>
<dbReference type="PANTHER" id="PTHR47926">
    <property type="entry name" value="PENTATRICOPEPTIDE REPEAT-CONTAINING PROTEIN"/>
    <property type="match status" value="1"/>
</dbReference>
<evidence type="ECO:0000313" key="6">
    <source>
        <dbReference type="Proteomes" id="UP000515123"/>
    </source>
</evidence>
<dbReference type="Pfam" id="PF20430">
    <property type="entry name" value="Eplus_motif"/>
    <property type="match status" value="1"/>
</dbReference>
<protein>
    <submittedName>
        <fullName evidence="7 8">Pentatricopeptide repeat-containing protein At5g46460, mitochondrial isoform X1</fullName>
    </submittedName>
</protein>